<proteinExistence type="predicted"/>
<gene>
    <name evidence="5" type="ORF">N7548_02235</name>
</gene>
<feature type="domain" description="HTH marR-type" evidence="4">
    <location>
        <begin position="1"/>
        <end position="136"/>
    </location>
</feature>
<evidence type="ECO:0000256" key="1">
    <source>
        <dbReference type="ARBA" id="ARBA00023015"/>
    </source>
</evidence>
<dbReference type="Pfam" id="PF01047">
    <property type="entry name" value="MarR"/>
    <property type="match status" value="1"/>
</dbReference>
<dbReference type="PRINTS" id="PR00598">
    <property type="entry name" value="HTHMARR"/>
</dbReference>
<dbReference type="InterPro" id="IPR036390">
    <property type="entry name" value="WH_DNA-bd_sf"/>
</dbReference>
<dbReference type="PANTHER" id="PTHR42756:SF1">
    <property type="entry name" value="TRANSCRIPTIONAL REPRESSOR OF EMRAB OPERON"/>
    <property type="match status" value="1"/>
</dbReference>
<evidence type="ECO:0000313" key="6">
    <source>
        <dbReference type="Proteomes" id="UP001177160"/>
    </source>
</evidence>
<dbReference type="PROSITE" id="PS01117">
    <property type="entry name" value="HTH_MARR_1"/>
    <property type="match status" value="1"/>
</dbReference>
<dbReference type="Proteomes" id="UP001177160">
    <property type="component" value="Unassembled WGS sequence"/>
</dbReference>
<protein>
    <submittedName>
        <fullName evidence="5">MarR family transcriptional regulator</fullName>
    </submittedName>
</protein>
<dbReference type="InterPro" id="IPR036388">
    <property type="entry name" value="WH-like_DNA-bd_sf"/>
</dbReference>
<evidence type="ECO:0000313" key="5">
    <source>
        <dbReference type="EMBL" id="MCV2231635.1"/>
    </source>
</evidence>
<keyword evidence="2" id="KW-0238">DNA-binding</keyword>
<dbReference type="PANTHER" id="PTHR42756">
    <property type="entry name" value="TRANSCRIPTIONAL REGULATOR, MARR"/>
    <property type="match status" value="1"/>
</dbReference>
<evidence type="ECO:0000256" key="3">
    <source>
        <dbReference type="ARBA" id="ARBA00023163"/>
    </source>
</evidence>
<dbReference type="InterPro" id="IPR000835">
    <property type="entry name" value="HTH_MarR-typ"/>
</dbReference>
<accession>A0ABT2Y4H3</accession>
<organism evidence="5 6">
    <name type="scientific">Paracholeplasma manati</name>
    <dbReference type="NCBI Taxonomy" id="591373"/>
    <lineage>
        <taxon>Bacteria</taxon>
        <taxon>Bacillati</taxon>
        <taxon>Mycoplasmatota</taxon>
        <taxon>Mollicutes</taxon>
        <taxon>Acholeplasmatales</taxon>
        <taxon>Acholeplasmataceae</taxon>
        <taxon>Paracholeplasma</taxon>
    </lineage>
</organism>
<keyword evidence="6" id="KW-1185">Reference proteome</keyword>
<dbReference type="InterPro" id="IPR023187">
    <property type="entry name" value="Tscrpt_reg_MarR-type_CS"/>
</dbReference>
<dbReference type="SUPFAM" id="SSF46785">
    <property type="entry name" value="Winged helix' DNA-binding domain"/>
    <property type="match status" value="1"/>
</dbReference>
<dbReference type="EMBL" id="JAOVQM010000002">
    <property type="protein sequence ID" value="MCV2231635.1"/>
    <property type="molecule type" value="Genomic_DNA"/>
</dbReference>
<dbReference type="SMART" id="SM00347">
    <property type="entry name" value="HTH_MARR"/>
    <property type="match status" value="1"/>
</dbReference>
<keyword evidence="1" id="KW-0805">Transcription regulation</keyword>
<evidence type="ECO:0000259" key="4">
    <source>
        <dbReference type="PROSITE" id="PS50995"/>
    </source>
</evidence>
<evidence type="ECO:0000256" key="2">
    <source>
        <dbReference type="ARBA" id="ARBA00023125"/>
    </source>
</evidence>
<dbReference type="PROSITE" id="PS50995">
    <property type="entry name" value="HTH_MARR_2"/>
    <property type="match status" value="1"/>
</dbReference>
<name>A0ABT2Y4H3_9MOLU</name>
<sequence>MSHDLKTITVLFRAKNSLENLIKQDIQSYGLNPSEFGTLEALYHKGALTVQQIIDKVLIANSSMTYVLDNLVKRDLITRTKDPIDKRIFKVELTPKGVAFMADIYPQHEKNMMTVLNVLSKEEQDQLQALLKTLGLNAKNFKCTK</sequence>
<comment type="caution">
    <text evidence="5">The sequence shown here is derived from an EMBL/GenBank/DDBJ whole genome shotgun (WGS) entry which is preliminary data.</text>
</comment>
<dbReference type="Gene3D" id="1.10.10.10">
    <property type="entry name" value="Winged helix-like DNA-binding domain superfamily/Winged helix DNA-binding domain"/>
    <property type="match status" value="1"/>
</dbReference>
<reference evidence="5" key="1">
    <citation type="submission" date="2022-09" db="EMBL/GenBank/DDBJ databases">
        <title>Novel Mycoplasma species identified in domestic and wild animals.</title>
        <authorList>
            <person name="Volokhov D.V."/>
            <person name="Furtak V.A."/>
            <person name="Zagorodnyaya T.A."/>
        </authorList>
    </citation>
    <scope>NUCLEOTIDE SEQUENCE</scope>
    <source>
        <strain evidence="5">Oakley</strain>
    </source>
</reference>
<dbReference type="RefSeq" id="WP_263607773.1">
    <property type="nucleotide sequence ID" value="NZ_JAOVQM010000002.1"/>
</dbReference>
<keyword evidence="3" id="KW-0804">Transcription</keyword>